<protein>
    <submittedName>
        <fullName evidence="2">Uncharacterized protein</fullName>
    </submittedName>
</protein>
<evidence type="ECO:0000313" key="2">
    <source>
        <dbReference type="EMBL" id="KAJ1112667.1"/>
    </source>
</evidence>
<evidence type="ECO:0000256" key="1">
    <source>
        <dbReference type="SAM" id="MobiDB-lite"/>
    </source>
</evidence>
<feature type="compositionally biased region" description="Basic and acidic residues" evidence="1">
    <location>
        <begin position="64"/>
        <end position="74"/>
    </location>
</feature>
<gene>
    <name evidence="2" type="ORF">NDU88_000928</name>
</gene>
<name>A0AAV7NDP7_PLEWA</name>
<dbReference type="AlphaFoldDB" id="A0AAV7NDP7"/>
<proteinExistence type="predicted"/>
<organism evidence="2 3">
    <name type="scientific">Pleurodeles waltl</name>
    <name type="common">Iberian ribbed newt</name>
    <dbReference type="NCBI Taxonomy" id="8319"/>
    <lineage>
        <taxon>Eukaryota</taxon>
        <taxon>Metazoa</taxon>
        <taxon>Chordata</taxon>
        <taxon>Craniata</taxon>
        <taxon>Vertebrata</taxon>
        <taxon>Euteleostomi</taxon>
        <taxon>Amphibia</taxon>
        <taxon>Batrachia</taxon>
        <taxon>Caudata</taxon>
        <taxon>Salamandroidea</taxon>
        <taxon>Salamandridae</taxon>
        <taxon>Pleurodelinae</taxon>
        <taxon>Pleurodeles</taxon>
    </lineage>
</organism>
<feature type="region of interest" description="Disordered" evidence="1">
    <location>
        <begin position="1"/>
        <end position="84"/>
    </location>
</feature>
<dbReference type="EMBL" id="JANPWB010000012">
    <property type="protein sequence ID" value="KAJ1112667.1"/>
    <property type="molecule type" value="Genomic_DNA"/>
</dbReference>
<accession>A0AAV7NDP7</accession>
<feature type="compositionally biased region" description="Gly residues" evidence="1">
    <location>
        <begin position="15"/>
        <end position="28"/>
    </location>
</feature>
<keyword evidence="3" id="KW-1185">Reference proteome</keyword>
<dbReference type="Proteomes" id="UP001066276">
    <property type="component" value="Chromosome 8"/>
</dbReference>
<sequence>MALEGLEEGRAPHGAGEGGGQLGRGGEMCAGAGSRNKGRRASESAIRTSESARVRASESARGPRIRECHPHIRECQGSAPGRSA</sequence>
<evidence type="ECO:0000313" key="3">
    <source>
        <dbReference type="Proteomes" id="UP001066276"/>
    </source>
</evidence>
<reference evidence="2" key="1">
    <citation type="journal article" date="2022" name="bioRxiv">
        <title>Sequencing and chromosome-scale assembly of the giantPleurodeles waltlgenome.</title>
        <authorList>
            <person name="Brown T."/>
            <person name="Elewa A."/>
            <person name="Iarovenko S."/>
            <person name="Subramanian E."/>
            <person name="Araus A.J."/>
            <person name="Petzold A."/>
            <person name="Susuki M."/>
            <person name="Suzuki K.-i.T."/>
            <person name="Hayashi T."/>
            <person name="Toyoda A."/>
            <person name="Oliveira C."/>
            <person name="Osipova E."/>
            <person name="Leigh N.D."/>
            <person name="Simon A."/>
            <person name="Yun M.H."/>
        </authorList>
    </citation>
    <scope>NUCLEOTIDE SEQUENCE</scope>
    <source>
        <strain evidence="2">20211129_DDA</strain>
        <tissue evidence="2">Liver</tissue>
    </source>
</reference>
<comment type="caution">
    <text evidence="2">The sequence shown here is derived from an EMBL/GenBank/DDBJ whole genome shotgun (WGS) entry which is preliminary data.</text>
</comment>